<accession>A0A9Q4KS57</accession>
<dbReference type="Pfam" id="PF13649">
    <property type="entry name" value="Methyltransf_25"/>
    <property type="match status" value="1"/>
</dbReference>
<dbReference type="AlphaFoldDB" id="A0A9Q4KS57"/>
<dbReference type="GO" id="GO:0008168">
    <property type="term" value="F:methyltransferase activity"/>
    <property type="evidence" value="ECO:0007669"/>
    <property type="project" value="UniProtKB-KW"/>
</dbReference>
<evidence type="ECO:0000259" key="1">
    <source>
        <dbReference type="Pfam" id="PF13649"/>
    </source>
</evidence>
<comment type="caution">
    <text evidence="2">The sequence shown here is derived from an EMBL/GenBank/DDBJ whole genome shotgun (WGS) entry which is preliminary data.</text>
</comment>
<dbReference type="CDD" id="cd02440">
    <property type="entry name" value="AdoMet_MTases"/>
    <property type="match status" value="1"/>
</dbReference>
<protein>
    <submittedName>
        <fullName evidence="2">Class I SAM-dependent methyltransferase</fullName>
    </submittedName>
</protein>
<dbReference type="InterPro" id="IPR029063">
    <property type="entry name" value="SAM-dependent_MTases_sf"/>
</dbReference>
<dbReference type="Proteomes" id="UP001143747">
    <property type="component" value="Unassembled WGS sequence"/>
</dbReference>
<dbReference type="GO" id="GO:0032259">
    <property type="term" value="P:methylation"/>
    <property type="evidence" value="ECO:0007669"/>
    <property type="project" value="UniProtKB-KW"/>
</dbReference>
<gene>
    <name evidence="2" type="ORF">L0665_03235</name>
</gene>
<evidence type="ECO:0000313" key="3">
    <source>
        <dbReference type="Proteomes" id="UP001143747"/>
    </source>
</evidence>
<dbReference type="SUPFAM" id="SSF53335">
    <property type="entry name" value="S-adenosyl-L-methionine-dependent methyltransferases"/>
    <property type="match status" value="1"/>
</dbReference>
<dbReference type="Gene3D" id="3.40.50.150">
    <property type="entry name" value="Vaccinia Virus protein VP39"/>
    <property type="match status" value="1"/>
</dbReference>
<dbReference type="RefSeq" id="WP_274924272.1">
    <property type="nucleotide sequence ID" value="NZ_JAKELO010000002.1"/>
</dbReference>
<keyword evidence="2" id="KW-0489">Methyltransferase</keyword>
<organism evidence="2 3">
    <name type="scientific">Methanogenium marinum</name>
    <dbReference type="NCBI Taxonomy" id="348610"/>
    <lineage>
        <taxon>Archaea</taxon>
        <taxon>Methanobacteriati</taxon>
        <taxon>Methanobacteriota</taxon>
        <taxon>Stenosarchaea group</taxon>
        <taxon>Methanomicrobia</taxon>
        <taxon>Methanomicrobiales</taxon>
        <taxon>Methanomicrobiaceae</taxon>
        <taxon>Methanogenium</taxon>
    </lineage>
</organism>
<sequence>MQKKAFELSELNTEGAEILDIGCGSGMQTIALAKLCTECIINAVDIHQPFLDDLKTSEQRRTISSHG</sequence>
<proteinExistence type="predicted"/>
<evidence type="ECO:0000313" key="2">
    <source>
        <dbReference type="EMBL" id="MDE4907624.1"/>
    </source>
</evidence>
<keyword evidence="2" id="KW-0808">Transferase</keyword>
<feature type="domain" description="Methyltransferase" evidence="1">
    <location>
        <begin position="18"/>
        <end position="60"/>
    </location>
</feature>
<dbReference type="EMBL" id="JAKELO010000002">
    <property type="protein sequence ID" value="MDE4907624.1"/>
    <property type="molecule type" value="Genomic_DNA"/>
</dbReference>
<reference evidence="2" key="1">
    <citation type="submission" date="2022-01" db="EMBL/GenBank/DDBJ databases">
        <title>Draft genome of Methanogenium marinum DSM 15558.</title>
        <authorList>
            <person name="Chen S.-C."/>
            <person name="You Y.-T."/>
        </authorList>
    </citation>
    <scope>NUCLEOTIDE SEQUENCE</scope>
    <source>
        <strain evidence="2">DSM 15558</strain>
    </source>
</reference>
<keyword evidence="3" id="KW-1185">Reference proteome</keyword>
<name>A0A9Q4KS57_9EURY</name>
<dbReference type="InterPro" id="IPR041698">
    <property type="entry name" value="Methyltransf_25"/>
</dbReference>